<dbReference type="RefSeq" id="WP_279247200.1">
    <property type="nucleotide sequence ID" value="NZ_SHNN01000005.1"/>
</dbReference>
<evidence type="ECO:0000256" key="3">
    <source>
        <dbReference type="ARBA" id="ARBA00022490"/>
    </source>
</evidence>
<evidence type="ECO:0000259" key="5">
    <source>
        <dbReference type="Pfam" id="PF00582"/>
    </source>
</evidence>
<dbReference type="EMBL" id="SHNN01000005">
    <property type="protein sequence ID" value="MCX2983171.1"/>
    <property type="molecule type" value="Genomic_DNA"/>
</dbReference>
<name>A0ABT3TLG8_9GAMM</name>
<dbReference type="PRINTS" id="PR01438">
    <property type="entry name" value="UNVRSLSTRESS"/>
</dbReference>
<comment type="similarity">
    <text evidence="2">Belongs to the universal stress protein A family.</text>
</comment>
<accession>A0ABT3TLG8</accession>
<dbReference type="SUPFAM" id="SSF52402">
    <property type="entry name" value="Adenine nucleotide alpha hydrolases-like"/>
    <property type="match status" value="2"/>
</dbReference>
<dbReference type="InterPro" id="IPR006016">
    <property type="entry name" value="UspA"/>
</dbReference>
<feature type="domain" description="UspA" evidence="5">
    <location>
        <begin position="196"/>
        <end position="264"/>
    </location>
</feature>
<keyword evidence="3" id="KW-0963">Cytoplasm</keyword>
<gene>
    <name evidence="6" type="ORF">EYC98_20105</name>
</gene>
<organism evidence="6 7">
    <name type="scientific">Candidatus Litorirhabdus singularis</name>
    <dbReference type="NCBI Taxonomy" id="2518993"/>
    <lineage>
        <taxon>Bacteria</taxon>
        <taxon>Pseudomonadati</taxon>
        <taxon>Pseudomonadota</taxon>
        <taxon>Gammaproteobacteria</taxon>
        <taxon>Cellvibrionales</taxon>
        <taxon>Halieaceae</taxon>
        <taxon>Candidatus Litorirhabdus</taxon>
    </lineage>
</organism>
<evidence type="ECO:0000313" key="6">
    <source>
        <dbReference type="EMBL" id="MCX2983171.1"/>
    </source>
</evidence>
<proteinExistence type="inferred from homology"/>
<dbReference type="Proteomes" id="UP001143362">
    <property type="component" value="Unassembled WGS sequence"/>
</dbReference>
<dbReference type="PANTHER" id="PTHR47892:SF1">
    <property type="entry name" value="UNIVERSAL STRESS PROTEIN E"/>
    <property type="match status" value="1"/>
</dbReference>
<dbReference type="InterPro" id="IPR006015">
    <property type="entry name" value="Universal_stress_UspA"/>
</dbReference>
<sequence length="265" mass="28942">MSLDKIMVIVDPTTTTQPAFARALHSAQLTGARLHLYTCIEETGAREADQSQQQACMESHRLLIDSAEESGIDASGEVEIGHNWHQQVVSAAARCSASMVFKGTKDHRDVDREMRGTSDWTLLRLSPCPVLLVKDFHNWKNRRVLAAINTFSKDIAHIKLNNQIISFAQQFSEAYGADPHFINAYSDRNQVPDIENLADACGVPNEHIHVVEGGAAEVIASTAADIDADLIIIGTVGRAGLRGTVVGNTSERILDHTHSDVLVLN</sequence>
<comment type="caution">
    <text evidence="6">The sequence shown here is derived from an EMBL/GenBank/DDBJ whole genome shotgun (WGS) entry which is preliminary data.</text>
</comment>
<evidence type="ECO:0000313" key="7">
    <source>
        <dbReference type="Proteomes" id="UP001143362"/>
    </source>
</evidence>
<evidence type="ECO:0000256" key="4">
    <source>
        <dbReference type="ARBA" id="ARBA00037131"/>
    </source>
</evidence>
<reference evidence="6" key="1">
    <citation type="submission" date="2019-02" db="EMBL/GenBank/DDBJ databases">
        <authorList>
            <person name="Li S.-H."/>
        </authorList>
    </citation>
    <scope>NUCLEOTIDE SEQUENCE</scope>
    <source>
        <strain evidence="6">IMCC14734</strain>
    </source>
</reference>
<evidence type="ECO:0000256" key="1">
    <source>
        <dbReference type="ARBA" id="ARBA00004496"/>
    </source>
</evidence>
<evidence type="ECO:0000256" key="2">
    <source>
        <dbReference type="ARBA" id="ARBA00008791"/>
    </source>
</evidence>
<feature type="domain" description="UspA" evidence="5">
    <location>
        <begin position="4"/>
        <end position="134"/>
    </location>
</feature>
<dbReference type="PANTHER" id="PTHR47892">
    <property type="entry name" value="UNIVERSAL STRESS PROTEIN E"/>
    <property type="match status" value="1"/>
</dbReference>
<protein>
    <recommendedName>
        <fullName evidence="5">UspA domain-containing protein</fullName>
    </recommendedName>
</protein>
<comment type="function">
    <text evidence="4">Required for resistance to DNA-damaging agents.</text>
</comment>
<dbReference type="CDD" id="cd00293">
    <property type="entry name" value="USP-like"/>
    <property type="match status" value="1"/>
</dbReference>
<dbReference type="Gene3D" id="3.40.50.12370">
    <property type="match status" value="1"/>
</dbReference>
<dbReference type="Pfam" id="PF00582">
    <property type="entry name" value="Usp"/>
    <property type="match status" value="2"/>
</dbReference>
<comment type="subcellular location">
    <subcellularLocation>
        <location evidence="1">Cytoplasm</location>
    </subcellularLocation>
</comment>
<keyword evidence="7" id="KW-1185">Reference proteome</keyword>